<dbReference type="Gene3D" id="3.40.50.720">
    <property type="entry name" value="NAD(P)-binding Rossmann-like Domain"/>
    <property type="match status" value="1"/>
</dbReference>
<keyword evidence="2" id="KW-1185">Reference proteome</keyword>
<dbReference type="SUPFAM" id="SSF51735">
    <property type="entry name" value="NAD(P)-binding Rossmann-fold domains"/>
    <property type="match status" value="1"/>
</dbReference>
<evidence type="ECO:0008006" key="3">
    <source>
        <dbReference type="Google" id="ProtNLM"/>
    </source>
</evidence>
<evidence type="ECO:0000313" key="1">
    <source>
        <dbReference type="EMBL" id="AVP98587.1"/>
    </source>
</evidence>
<dbReference type="AlphaFoldDB" id="A0A2P1PUR0"/>
<organism evidence="1 2">
    <name type="scientific">Ahniella affigens</name>
    <dbReference type="NCBI Taxonomy" id="2021234"/>
    <lineage>
        <taxon>Bacteria</taxon>
        <taxon>Pseudomonadati</taxon>
        <taxon>Pseudomonadota</taxon>
        <taxon>Gammaproteobacteria</taxon>
        <taxon>Lysobacterales</taxon>
        <taxon>Rhodanobacteraceae</taxon>
        <taxon>Ahniella</taxon>
    </lineage>
</organism>
<evidence type="ECO:0000313" key="2">
    <source>
        <dbReference type="Proteomes" id="UP000241074"/>
    </source>
</evidence>
<reference evidence="1 2" key="2">
    <citation type="submission" date="2018-03" db="EMBL/GenBank/DDBJ databases">
        <authorList>
            <person name="Keele B.F."/>
        </authorList>
    </citation>
    <scope>NUCLEOTIDE SEQUENCE [LARGE SCALE GENOMIC DNA]</scope>
    <source>
        <strain evidence="1 2">D13</strain>
    </source>
</reference>
<dbReference type="EMBL" id="CP027860">
    <property type="protein sequence ID" value="AVP98587.1"/>
    <property type="molecule type" value="Genomic_DNA"/>
</dbReference>
<gene>
    <name evidence="1" type="ORF">C7S18_15940</name>
</gene>
<accession>A0A2P1PUR0</accession>
<dbReference type="KEGG" id="xba:C7S18_15940"/>
<dbReference type="InterPro" id="IPR036291">
    <property type="entry name" value="NAD(P)-bd_dom_sf"/>
</dbReference>
<protein>
    <recommendedName>
        <fullName evidence="3">Epimerase</fullName>
    </recommendedName>
</protein>
<name>A0A2P1PUR0_9GAMM</name>
<reference evidence="1 2" key="1">
    <citation type="submission" date="2018-03" db="EMBL/GenBank/DDBJ databases">
        <title>Ahniella affigens gen. nov., sp. nov., a gammaproteobacterium isolated from sandy soil near a stream.</title>
        <authorList>
            <person name="Ko Y."/>
            <person name="Kim J.-H."/>
        </authorList>
    </citation>
    <scope>NUCLEOTIDE SEQUENCE [LARGE SCALE GENOMIC DNA]</scope>
    <source>
        <strain evidence="1 2">D13</strain>
    </source>
</reference>
<dbReference type="Proteomes" id="UP000241074">
    <property type="component" value="Chromosome"/>
</dbReference>
<proteinExistence type="predicted"/>
<sequence length="280" mass="30736">MVNAPTLSDPSTCRALLIGASSAVGRDLGPRLERQGWQCDYRARRPLPAPNWQAFDLGTDSSQPEHSLLVSLGPLDLFTTWLIRNAPRGTRRIVALSSISARTKQEAALAFERDVAARLQLAERDLQRYCEQKGIHLSIVRLSLVWDGETDQNIAPLLRLAKRYRLLLRPASEGGLRNPIHAVDVARFLATLAIAPEAETLIEIGGPETLSMAEIWRRVARTSGALCLPMPQPLLRLVAALIPGAANKIRGTLARWHCDQLAPGLTDSKARGFLTARGRP</sequence>